<comment type="caution">
    <text evidence="2">The sequence shown here is derived from an EMBL/GenBank/DDBJ whole genome shotgun (WGS) entry which is preliminary data.</text>
</comment>
<feature type="non-terminal residue" evidence="2">
    <location>
        <position position="255"/>
    </location>
</feature>
<evidence type="ECO:0000256" key="1">
    <source>
        <dbReference type="SAM" id="Phobius"/>
    </source>
</evidence>
<proteinExistence type="predicted"/>
<dbReference type="Gene3D" id="2.160.20.80">
    <property type="entry name" value="E3 ubiquitin-protein ligase SopA"/>
    <property type="match status" value="1"/>
</dbReference>
<feature type="transmembrane region" description="Helical" evidence="1">
    <location>
        <begin position="84"/>
        <end position="105"/>
    </location>
</feature>
<keyword evidence="1" id="KW-0472">Membrane</keyword>
<reference evidence="2" key="1">
    <citation type="journal article" date="2014" name="Front. Microbiol.">
        <title>High frequency of phylogenetically diverse reductive dehalogenase-homologous genes in deep subseafloor sedimentary metagenomes.</title>
        <authorList>
            <person name="Kawai M."/>
            <person name="Futagami T."/>
            <person name="Toyoda A."/>
            <person name="Takaki Y."/>
            <person name="Nishi S."/>
            <person name="Hori S."/>
            <person name="Arai W."/>
            <person name="Tsubouchi T."/>
            <person name="Morono Y."/>
            <person name="Uchiyama I."/>
            <person name="Ito T."/>
            <person name="Fujiyama A."/>
            <person name="Inagaki F."/>
            <person name="Takami H."/>
        </authorList>
    </citation>
    <scope>NUCLEOTIDE SEQUENCE</scope>
    <source>
        <strain evidence="2">Expedition CK06-06</strain>
    </source>
</reference>
<feature type="transmembrane region" description="Helical" evidence="1">
    <location>
        <begin position="17"/>
        <end position="38"/>
    </location>
</feature>
<keyword evidence="1" id="KW-1133">Transmembrane helix</keyword>
<evidence type="ECO:0000313" key="2">
    <source>
        <dbReference type="EMBL" id="GAG71227.1"/>
    </source>
</evidence>
<dbReference type="Pfam" id="PF00805">
    <property type="entry name" value="Pentapeptide"/>
    <property type="match status" value="1"/>
</dbReference>
<dbReference type="SUPFAM" id="SSF141571">
    <property type="entry name" value="Pentapeptide repeat-like"/>
    <property type="match status" value="1"/>
</dbReference>
<dbReference type="AlphaFoldDB" id="X1APA8"/>
<keyword evidence="1" id="KW-0812">Transmembrane</keyword>
<accession>X1APA8</accession>
<evidence type="ECO:0008006" key="3">
    <source>
        <dbReference type="Google" id="ProtNLM"/>
    </source>
</evidence>
<name>X1APA8_9ZZZZ</name>
<dbReference type="EMBL" id="BART01003011">
    <property type="protein sequence ID" value="GAG71227.1"/>
    <property type="molecule type" value="Genomic_DNA"/>
</dbReference>
<gene>
    <name evidence="2" type="ORF">S01H4_08672</name>
</gene>
<protein>
    <recommendedName>
        <fullName evidence="3">Pentapeptide repeat-containing protein</fullName>
    </recommendedName>
</protein>
<organism evidence="2">
    <name type="scientific">marine sediment metagenome</name>
    <dbReference type="NCBI Taxonomy" id="412755"/>
    <lineage>
        <taxon>unclassified sequences</taxon>
        <taxon>metagenomes</taxon>
        <taxon>ecological metagenomes</taxon>
    </lineage>
</organism>
<dbReference type="InterPro" id="IPR001646">
    <property type="entry name" value="5peptide_repeat"/>
</dbReference>
<sequence>MEIFDLFKLKKMKANRLIWFAILFVIFLMLLMITKPYWGQQSSVFVNDQLQPMSQQELQNEKLRQDILKLRLENKKISSFLEPFSSYGTLITALVAITGVIVTIWRQIAQQEADRRQRENESLRRLDEKFTSIVANLCSKNEAIQVSAAVSIISFLRPEYEAFHDQVFMVLNANLKLQHSKSLNKLLIKGFEKAIRIQLQSVKKKDKHFELDLSGSNLYRVDLSGLDLSQADIAFSKLRGANLTKTNLYRVKGWK</sequence>